<comment type="caution">
    <text evidence="9">The sequence shown here is derived from an EMBL/GenBank/DDBJ whole genome shotgun (WGS) entry which is preliminary data.</text>
</comment>
<protein>
    <submittedName>
        <fullName evidence="9">Endoplasmic reticulum-Golgi intermediate compartment protein 2</fullName>
    </submittedName>
</protein>
<evidence type="ECO:0000256" key="1">
    <source>
        <dbReference type="ARBA" id="ARBA00004370"/>
    </source>
</evidence>
<feature type="compositionally biased region" description="Polar residues" evidence="5">
    <location>
        <begin position="429"/>
        <end position="440"/>
    </location>
</feature>
<dbReference type="EMBL" id="AMKT01000034">
    <property type="protein sequence ID" value="OXG24050.1"/>
    <property type="molecule type" value="Genomic_DNA"/>
</dbReference>
<accession>A0A854QGK2</accession>
<keyword evidence="2 6" id="KW-0812">Transmembrane</keyword>
<dbReference type="GO" id="GO:0000139">
    <property type="term" value="C:Golgi membrane"/>
    <property type="evidence" value="ECO:0007669"/>
    <property type="project" value="TreeGrafter"/>
</dbReference>
<comment type="subcellular location">
    <subcellularLocation>
        <location evidence="1">Membrane</location>
    </subcellularLocation>
</comment>
<evidence type="ECO:0000313" key="10">
    <source>
        <dbReference type="Proteomes" id="UP000199727"/>
    </source>
</evidence>
<keyword evidence="4 6" id="KW-0472">Membrane</keyword>
<proteinExistence type="predicted"/>
<evidence type="ECO:0000256" key="4">
    <source>
        <dbReference type="ARBA" id="ARBA00023136"/>
    </source>
</evidence>
<dbReference type="PANTHER" id="PTHR10984:SF81">
    <property type="entry name" value="ER-DERIVED VESICLES PROTEIN ERV41"/>
    <property type="match status" value="1"/>
</dbReference>
<evidence type="ECO:0000313" key="9">
    <source>
        <dbReference type="EMBL" id="OXG24050.1"/>
    </source>
</evidence>
<evidence type="ECO:0000259" key="8">
    <source>
        <dbReference type="Pfam" id="PF13850"/>
    </source>
</evidence>
<sequence>MYEPHLVDFANQHSHDNEGMSLLEELDKIAPIKSFDAFPKVESTYTIKSRRGGVLTAVVGLIIFLLVLNDLGEYLYGAPDYAFQVDSDIQKDLQLNVDLTVAMPCRYLTIDLRDAVGDRLHLSNSFAKDGTHFNVGKATCIKNSRSTTIPSASEIISSSRRRTPNQQSSFSGIKRLFGFSSSSSSNRRTGQGHTAYRPTYDKVEDGPACRIYGSVEVKKVTANLHITTLGHGYMSFQHTDHHLMNLSHVVHEFSFGPFFPAIAQPLDQSYEITEQRKLIFFFPSPLPHPIEQICLTHTLDTLCILLAFTIFQYFLRVVPTTYIDASRRKLITSQYAVTDYSRSFEHGKGVPGLFFKYDLEPMSVVIRERTTSLYQFLIRLAGVVGGVWTVAAFALRVFNRAQREVSKAVVGEKEYIPSSLHTPSPAIKQEQSGYFGNDPSSTLVSRATSWVSGNSPGGRRSG</sequence>
<dbReference type="GO" id="GO:0006890">
    <property type="term" value="P:retrograde vesicle-mediated transport, Golgi to endoplasmic reticulum"/>
    <property type="evidence" value="ECO:0007669"/>
    <property type="project" value="TreeGrafter"/>
</dbReference>
<feature type="transmembrane region" description="Helical" evidence="6">
    <location>
        <begin position="376"/>
        <end position="398"/>
    </location>
</feature>
<feature type="domain" description="Endoplasmic reticulum vesicle transporter C-terminal" evidence="7">
    <location>
        <begin position="207"/>
        <end position="393"/>
    </location>
</feature>
<dbReference type="Proteomes" id="UP000199727">
    <property type="component" value="Unassembled WGS sequence"/>
</dbReference>
<evidence type="ECO:0000256" key="2">
    <source>
        <dbReference type="ARBA" id="ARBA00022692"/>
    </source>
</evidence>
<dbReference type="OrthoDB" id="5541786at2759"/>
<dbReference type="InterPro" id="IPR012936">
    <property type="entry name" value="Erv_C"/>
</dbReference>
<dbReference type="InterPro" id="IPR045888">
    <property type="entry name" value="Erv"/>
</dbReference>
<gene>
    <name evidence="9" type="ORF">C361_02599</name>
</gene>
<dbReference type="GO" id="GO:0005789">
    <property type="term" value="C:endoplasmic reticulum membrane"/>
    <property type="evidence" value="ECO:0007669"/>
    <property type="project" value="TreeGrafter"/>
</dbReference>
<name>A0A854QGK2_CRYNE</name>
<dbReference type="Pfam" id="PF13850">
    <property type="entry name" value="ERGIC_N"/>
    <property type="match status" value="1"/>
</dbReference>
<organism evidence="9 10">
    <name type="scientific">Cryptococcus neoformans Tu259-1</name>
    <dbReference type="NCBI Taxonomy" id="1230072"/>
    <lineage>
        <taxon>Eukaryota</taxon>
        <taxon>Fungi</taxon>
        <taxon>Dikarya</taxon>
        <taxon>Basidiomycota</taxon>
        <taxon>Agaricomycotina</taxon>
        <taxon>Tremellomycetes</taxon>
        <taxon>Tremellales</taxon>
        <taxon>Cryptococcaceae</taxon>
        <taxon>Cryptococcus</taxon>
        <taxon>Cryptococcus neoformans species complex</taxon>
    </lineage>
</organism>
<dbReference type="AlphaFoldDB" id="A0A854QGK2"/>
<keyword evidence="3 6" id="KW-1133">Transmembrane helix</keyword>
<evidence type="ECO:0000256" key="5">
    <source>
        <dbReference type="SAM" id="MobiDB-lite"/>
    </source>
</evidence>
<feature type="region of interest" description="Disordered" evidence="5">
    <location>
        <begin position="419"/>
        <end position="440"/>
    </location>
</feature>
<feature type="domain" description="Endoplasmic reticulum vesicle transporter N-terminal" evidence="8">
    <location>
        <begin position="32"/>
        <end position="119"/>
    </location>
</feature>
<evidence type="ECO:0000256" key="3">
    <source>
        <dbReference type="ARBA" id="ARBA00022989"/>
    </source>
</evidence>
<evidence type="ECO:0000259" key="7">
    <source>
        <dbReference type="Pfam" id="PF07970"/>
    </source>
</evidence>
<reference evidence="9 10" key="1">
    <citation type="submission" date="2017-06" db="EMBL/GenBank/DDBJ databases">
        <title>Global population genomics of the pathogenic fungus Cryptococcus neoformans var. grubii.</title>
        <authorList>
            <person name="Cuomo C."/>
            <person name="Litvintseva A."/>
            <person name="Chen Y."/>
            <person name="Young S."/>
            <person name="Zeng Q."/>
            <person name="Chapman S."/>
            <person name="Gujja S."/>
            <person name="Saif S."/>
            <person name="Birren B."/>
        </authorList>
    </citation>
    <scope>NUCLEOTIDE SEQUENCE [LARGE SCALE GENOMIC DNA]</scope>
    <source>
        <strain evidence="9 10">Tu259-1</strain>
    </source>
</reference>
<dbReference type="Pfam" id="PF07970">
    <property type="entry name" value="COPIIcoated_ERV"/>
    <property type="match status" value="1"/>
</dbReference>
<dbReference type="GO" id="GO:0006888">
    <property type="term" value="P:endoplasmic reticulum to Golgi vesicle-mediated transport"/>
    <property type="evidence" value="ECO:0007669"/>
    <property type="project" value="TreeGrafter"/>
</dbReference>
<dbReference type="PANTHER" id="PTHR10984">
    <property type="entry name" value="ENDOPLASMIC RETICULUM-GOLGI INTERMEDIATE COMPARTMENT PROTEIN"/>
    <property type="match status" value="1"/>
</dbReference>
<dbReference type="InterPro" id="IPR039542">
    <property type="entry name" value="Erv_N"/>
</dbReference>
<evidence type="ECO:0000256" key="6">
    <source>
        <dbReference type="SAM" id="Phobius"/>
    </source>
</evidence>
<dbReference type="GO" id="GO:0030134">
    <property type="term" value="C:COPII-coated ER to Golgi transport vesicle"/>
    <property type="evidence" value="ECO:0007669"/>
    <property type="project" value="TreeGrafter"/>
</dbReference>